<keyword evidence="2" id="KW-1185">Reference proteome</keyword>
<gene>
    <name evidence="1" type="ORF">C8Q71DRAFT_738742</name>
</gene>
<organism evidence="1 2">
    <name type="scientific">Rhodofomes roseus</name>
    <dbReference type="NCBI Taxonomy" id="34475"/>
    <lineage>
        <taxon>Eukaryota</taxon>
        <taxon>Fungi</taxon>
        <taxon>Dikarya</taxon>
        <taxon>Basidiomycota</taxon>
        <taxon>Agaricomycotina</taxon>
        <taxon>Agaricomycetes</taxon>
        <taxon>Polyporales</taxon>
        <taxon>Rhodofomes</taxon>
    </lineage>
</organism>
<reference evidence="1 2" key="1">
    <citation type="journal article" date="2021" name="Environ. Microbiol.">
        <title>Gene family expansions and transcriptome signatures uncover fungal adaptations to wood decay.</title>
        <authorList>
            <person name="Hage H."/>
            <person name="Miyauchi S."/>
            <person name="Viragh M."/>
            <person name="Drula E."/>
            <person name="Min B."/>
            <person name="Chaduli D."/>
            <person name="Navarro D."/>
            <person name="Favel A."/>
            <person name="Norest M."/>
            <person name="Lesage-Meessen L."/>
            <person name="Balint B."/>
            <person name="Merenyi Z."/>
            <person name="de Eugenio L."/>
            <person name="Morin E."/>
            <person name="Martinez A.T."/>
            <person name="Baldrian P."/>
            <person name="Stursova M."/>
            <person name="Martinez M.J."/>
            <person name="Novotny C."/>
            <person name="Magnuson J.K."/>
            <person name="Spatafora J.W."/>
            <person name="Maurice S."/>
            <person name="Pangilinan J."/>
            <person name="Andreopoulos W."/>
            <person name="LaButti K."/>
            <person name="Hundley H."/>
            <person name="Na H."/>
            <person name="Kuo A."/>
            <person name="Barry K."/>
            <person name="Lipzen A."/>
            <person name="Henrissat B."/>
            <person name="Riley R."/>
            <person name="Ahrendt S."/>
            <person name="Nagy L.G."/>
            <person name="Grigoriev I.V."/>
            <person name="Martin F."/>
            <person name="Rosso M.N."/>
        </authorList>
    </citation>
    <scope>NUCLEOTIDE SEQUENCE [LARGE SCALE GENOMIC DNA]</scope>
    <source>
        <strain evidence="1 2">CIRM-BRFM 1785</strain>
    </source>
</reference>
<dbReference type="RefSeq" id="XP_047783074.1">
    <property type="nucleotide sequence ID" value="XM_047922671.1"/>
</dbReference>
<sequence length="171" mass="19655">MSLTRETSHVPGNILGALCPTSGHKGAFHWLIYLCMDSNSGVMFHASRPNEQDPHSWEFHTAHWKAFESKSCLTLAVIGRVVDFDPRNPARAVEMMRGRLQPIPMAVPPEDKAREPKFTCRVRFRAALRLLVTHQAFQLSNQDSFVDRYDDYFPSLTITLPLYILMYPKRH</sequence>
<evidence type="ECO:0000313" key="2">
    <source>
        <dbReference type="Proteomes" id="UP000814176"/>
    </source>
</evidence>
<evidence type="ECO:0000313" key="1">
    <source>
        <dbReference type="EMBL" id="KAH9841775.1"/>
    </source>
</evidence>
<name>A0ABQ8KSI0_9APHY</name>
<proteinExistence type="predicted"/>
<comment type="caution">
    <text evidence="1">The sequence shown here is derived from an EMBL/GenBank/DDBJ whole genome shotgun (WGS) entry which is preliminary data.</text>
</comment>
<dbReference type="Proteomes" id="UP000814176">
    <property type="component" value="Unassembled WGS sequence"/>
</dbReference>
<accession>A0ABQ8KSI0</accession>
<dbReference type="GeneID" id="72003403"/>
<protein>
    <submittedName>
        <fullName evidence="1">Uncharacterized protein</fullName>
    </submittedName>
</protein>
<dbReference type="EMBL" id="JADCUA010000003">
    <property type="protein sequence ID" value="KAH9841775.1"/>
    <property type="molecule type" value="Genomic_DNA"/>
</dbReference>